<dbReference type="Proteomes" id="UP000001444">
    <property type="component" value="Chromosome"/>
</dbReference>
<dbReference type="STRING" id="680198.SCAB_60931"/>
<reference evidence="1 2" key="1">
    <citation type="journal article" date="2010" name="Mol. Plant Microbe Interact.">
        <title>Streptomyces scabies 87-22 contains a coronafacic acid-like biosynthetic cluster that contributes to plant-microbe interactions.</title>
        <authorList>
            <person name="Bignell D.R."/>
            <person name="Seipke R.F."/>
            <person name="Huguet-Tapia J.C."/>
            <person name="Chambers A.H."/>
            <person name="Parry R.J."/>
            <person name="Loria R."/>
        </authorList>
    </citation>
    <scope>NUCLEOTIDE SEQUENCE [LARGE SCALE GENOMIC DNA]</scope>
    <source>
        <strain evidence="1 2">87.22</strain>
    </source>
</reference>
<evidence type="ECO:0000313" key="2">
    <source>
        <dbReference type="Proteomes" id="UP000001444"/>
    </source>
</evidence>
<accession>C9Z923</accession>
<keyword evidence="2" id="KW-1185">Reference proteome</keyword>
<sequence>MTARVLGPARPRLYLLAAVRALLLAWSAVGPHLVLFGRHRRTAVVGGYHWRYCGHRSHGLRLPCWRWFVYDGYCARHNTSCWSSCEGANR</sequence>
<dbReference type="EMBL" id="FN554889">
    <property type="protein sequence ID" value="CBG73112.1"/>
    <property type="molecule type" value="Genomic_DNA"/>
</dbReference>
<gene>
    <name evidence="1" type="ordered locus">SCAB_60931</name>
</gene>
<evidence type="ECO:0000313" key="1">
    <source>
        <dbReference type="EMBL" id="CBG73112.1"/>
    </source>
</evidence>
<dbReference type="HOGENOM" id="CLU_2439608_0_0_11"/>
<organism evidence="1 2">
    <name type="scientific">Streptomyces scabiei (strain 87.22)</name>
    <dbReference type="NCBI Taxonomy" id="680198"/>
    <lineage>
        <taxon>Bacteria</taxon>
        <taxon>Bacillati</taxon>
        <taxon>Actinomycetota</taxon>
        <taxon>Actinomycetes</taxon>
        <taxon>Kitasatosporales</taxon>
        <taxon>Streptomycetaceae</taxon>
        <taxon>Streptomyces</taxon>
    </lineage>
</organism>
<dbReference type="RefSeq" id="WP_013003673.1">
    <property type="nucleotide sequence ID" value="NC_013929.1"/>
</dbReference>
<proteinExistence type="predicted"/>
<dbReference type="GeneID" id="24314143"/>
<dbReference type="AlphaFoldDB" id="C9Z923"/>
<dbReference type="KEGG" id="scb:SCAB_60931"/>
<protein>
    <submittedName>
        <fullName evidence="1">Putative membrane protein</fullName>
    </submittedName>
</protein>
<name>C9Z923_STRSW</name>